<dbReference type="EMBL" id="KQ982656">
    <property type="protein sequence ID" value="KYQ52701.1"/>
    <property type="molecule type" value="Genomic_DNA"/>
</dbReference>
<dbReference type="GO" id="GO:0042383">
    <property type="term" value="C:sarcolemma"/>
    <property type="evidence" value="ECO:0007669"/>
    <property type="project" value="UniProtKB-SubCell"/>
</dbReference>
<feature type="region of interest" description="Disordered" evidence="13">
    <location>
        <begin position="247"/>
        <end position="304"/>
    </location>
</feature>
<comment type="similarity">
    <text evidence="3">Belongs to the sarcoglycan beta/delta/gamma/zeta family.</text>
</comment>
<evidence type="ECO:0000256" key="2">
    <source>
        <dbReference type="ARBA" id="ARBA00004274"/>
    </source>
</evidence>
<dbReference type="PANTHER" id="PTHR12939:SF10">
    <property type="entry name" value="EG:4F1.1 PROTEIN"/>
    <property type="match status" value="1"/>
</dbReference>
<feature type="region of interest" description="Disordered" evidence="13">
    <location>
        <begin position="563"/>
        <end position="587"/>
    </location>
</feature>
<evidence type="ECO:0000256" key="12">
    <source>
        <dbReference type="ARBA" id="ARBA00023212"/>
    </source>
</evidence>
<feature type="compositionally biased region" description="Low complexity" evidence="13">
    <location>
        <begin position="564"/>
        <end position="587"/>
    </location>
</feature>
<keyword evidence="10" id="KW-1015">Disulfide bond</keyword>
<evidence type="ECO:0000256" key="7">
    <source>
        <dbReference type="ARBA" id="ARBA00022968"/>
    </source>
</evidence>
<dbReference type="PANTHER" id="PTHR12939">
    <property type="entry name" value="SARCOGLYCAN"/>
    <property type="match status" value="1"/>
</dbReference>
<proteinExistence type="inferred from homology"/>
<keyword evidence="9 14" id="KW-0472">Membrane</keyword>
<evidence type="ECO:0000256" key="5">
    <source>
        <dbReference type="ARBA" id="ARBA00022490"/>
    </source>
</evidence>
<keyword evidence="6 14" id="KW-0812">Transmembrane</keyword>
<sequence>MVQIIDHPSLIARSLRRLKGVTSRFIQDISEKNRCHFQFNNQISFYAAESFLALLKDREPFLLPFSGRDSESKRGESSRGGESVKAALWRLRGDRSYEITAAAEQTSFAEFGQDFNRLCVPVRVGYQVAAYTRAYKVNVEAGRSFEDAPLRSRGRNAKPRARWEMSTTPKAKVSEDILLSPPGDVAFRLSNTVDRQPTVGFRECPHQLLEELKSLSDLCLYPLYLDQKNRSSGLWSLRLLNQSGTKIPGVSRSDSGKQPKMSRGQGGWSDEPCTSGSASRRSGARQTAGSSRSASSALEERASGTTPCKGGFRLGVYGWRKKCLYSLVLTLMVIVILNLALTVWLLKVMGFSSNEYSNSYKFRSRSTIVTPLSVSEGIGSLKVVPGGIELRGQAAVLDALVASSLRSRRGKNLVLESWSNFTASARSHDGRLLARLTVGEDRVDCVSRGFRITDPRGGVLFSADREQVIVGAEMLRVTGDGGAVFQGSVQTPLVRGESGRGLKLESATRSLKISAPQRVVIESWANEISASCLTDLKLQSVHGAIRLDAKSVYIKGLKTAVPVQGHSSREQQQQQQQHSGRSSSAHQSQKETTIYQLCACASGKLFLARPDGSCQADKSIC</sequence>
<evidence type="ECO:0000313" key="15">
    <source>
        <dbReference type="EMBL" id="KYQ52701.1"/>
    </source>
</evidence>
<protein>
    <submittedName>
        <fullName evidence="15">Zeta-sarcoglycan</fullName>
    </submittedName>
</protein>
<evidence type="ECO:0000256" key="6">
    <source>
        <dbReference type="ARBA" id="ARBA00022692"/>
    </source>
</evidence>
<dbReference type="STRING" id="64791.A0A151WYC4"/>
<keyword evidence="12" id="KW-0206">Cytoskeleton</keyword>
<dbReference type="GO" id="GO:0016012">
    <property type="term" value="C:sarcoglycan complex"/>
    <property type="evidence" value="ECO:0007669"/>
    <property type="project" value="InterPro"/>
</dbReference>
<feature type="compositionally biased region" description="Low complexity" evidence="13">
    <location>
        <begin position="275"/>
        <end position="297"/>
    </location>
</feature>
<evidence type="ECO:0000256" key="11">
    <source>
        <dbReference type="ARBA" id="ARBA00023180"/>
    </source>
</evidence>
<feature type="transmembrane region" description="Helical" evidence="14">
    <location>
        <begin position="323"/>
        <end position="346"/>
    </location>
</feature>
<keyword evidence="11" id="KW-0325">Glycoprotein</keyword>
<gene>
    <name evidence="15" type="ORF">ALC60_08116</name>
</gene>
<keyword evidence="16" id="KW-1185">Reference proteome</keyword>
<dbReference type="Pfam" id="PF04790">
    <property type="entry name" value="Sarcoglycan_1"/>
    <property type="match status" value="2"/>
</dbReference>
<reference evidence="15 16" key="1">
    <citation type="submission" date="2015-09" db="EMBL/GenBank/DDBJ databases">
        <title>Trachymyrmex zeteki WGS genome.</title>
        <authorList>
            <person name="Nygaard S."/>
            <person name="Hu H."/>
            <person name="Boomsma J."/>
            <person name="Zhang G."/>
        </authorList>
    </citation>
    <scope>NUCLEOTIDE SEQUENCE [LARGE SCALE GENOMIC DNA]</scope>
    <source>
        <strain evidence="15">Tzet28-1</strain>
        <tissue evidence="15">Whole body</tissue>
    </source>
</reference>
<evidence type="ECO:0000256" key="10">
    <source>
        <dbReference type="ARBA" id="ARBA00023157"/>
    </source>
</evidence>
<keyword evidence="5" id="KW-0963">Cytoplasm</keyword>
<dbReference type="GO" id="GO:0060047">
    <property type="term" value="P:heart contraction"/>
    <property type="evidence" value="ECO:0007669"/>
    <property type="project" value="TreeGrafter"/>
</dbReference>
<dbReference type="InterPro" id="IPR039972">
    <property type="entry name" value="Sarcoglycan_gamma/delta/zeta"/>
</dbReference>
<keyword evidence="4" id="KW-1003">Cell membrane</keyword>
<keyword evidence="8 14" id="KW-1133">Transmembrane helix</keyword>
<evidence type="ECO:0000256" key="13">
    <source>
        <dbReference type="SAM" id="MobiDB-lite"/>
    </source>
</evidence>
<evidence type="ECO:0000256" key="14">
    <source>
        <dbReference type="SAM" id="Phobius"/>
    </source>
</evidence>
<evidence type="ECO:0000256" key="1">
    <source>
        <dbReference type="ARBA" id="ARBA00004245"/>
    </source>
</evidence>
<evidence type="ECO:0000313" key="16">
    <source>
        <dbReference type="Proteomes" id="UP000075809"/>
    </source>
</evidence>
<evidence type="ECO:0000256" key="3">
    <source>
        <dbReference type="ARBA" id="ARBA00007574"/>
    </source>
</evidence>
<evidence type="ECO:0000256" key="8">
    <source>
        <dbReference type="ARBA" id="ARBA00022989"/>
    </source>
</evidence>
<dbReference type="GO" id="GO:0005856">
    <property type="term" value="C:cytoskeleton"/>
    <property type="evidence" value="ECO:0007669"/>
    <property type="project" value="UniProtKB-SubCell"/>
</dbReference>
<evidence type="ECO:0000256" key="9">
    <source>
        <dbReference type="ARBA" id="ARBA00023136"/>
    </source>
</evidence>
<comment type="subcellular location">
    <subcellularLocation>
        <location evidence="2">Cell membrane</location>
        <location evidence="2">Sarcolemma</location>
        <topology evidence="2">Single-pass type II membrane protein</topology>
    </subcellularLocation>
    <subcellularLocation>
        <location evidence="1">Cytoplasm</location>
        <location evidence="1">Cytoskeleton</location>
    </subcellularLocation>
</comment>
<dbReference type="InterPro" id="IPR006875">
    <property type="entry name" value="Sarcoglycan"/>
</dbReference>
<organism evidence="15 16">
    <name type="scientific">Mycetomoellerius zeteki</name>
    <dbReference type="NCBI Taxonomy" id="64791"/>
    <lineage>
        <taxon>Eukaryota</taxon>
        <taxon>Metazoa</taxon>
        <taxon>Ecdysozoa</taxon>
        <taxon>Arthropoda</taxon>
        <taxon>Hexapoda</taxon>
        <taxon>Insecta</taxon>
        <taxon>Pterygota</taxon>
        <taxon>Neoptera</taxon>
        <taxon>Endopterygota</taxon>
        <taxon>Hymenoptera</taxon>
        <taxon>Apocrita</taxon>
        <taxon>Aculeata</taxon>
        <taxon>Formicoidea</taxon>
        <taxon>Formicidae</taxon>
        <taxon>Myrmicinae</taxon>
        <taxon>Mycetomoellerius</taxon>
    </lineage>
</organism>
<evidence type="ECO:0000256" key="4">
    <source>
        <dbReference type="ARBA" id="ARBA00022475"/>
    </source>
</evidence>
<accession>A0A151WYC4</accession>
<keyword evidence="7" id="KW-0735">Signal-anchor</keyword>
<name>A0A151WYC4_9HYME</name>
<dbReference type="AlphaFoldDB" id="A0A151WYC4"/>
<dbReference type="Proteomes" id="UP000075809">
    <property type="component" value="Unassembled WGS sequence"/>
</dbReference>